<feature type="compositionally biased region" description="Basic residues" evidence="1">
    <location>
        <begin position="1"/>
        <end position="10"/>
    </location>
</feature>
<name>A0ABV1Y1S6_9ACTN</name>
<keyword evidence="4" id="KW-1185">Reference proteome</keyword>
<keyword evidence="2" id="KW-0472">Membrane</keyword>
<feature type="compositionally biased region" description="Low complexity" evidence="1">
    <location>
        <begin position="417"/>
        <end position="429"/>
    </location>
</feature>
<feature type="compositionally biased region" description="Low complexity" evidence="1">
    <location>
        <begin position="348"/>
        <end position="371"/>
    </location>
</feature>
<gene>
    <name evidence="3" type="ORF">ABT384_34050</name>
</gene>
<comment type="caution">
    <text evidence="3">The sequence shown here is derived from an EMBL/GenBank/DDBJ whole genome shotgun (WGS) entry which is preliminary data.</text>
</comment>
<reference evidence="3 4" key="1">
    <citation type="submission" date="2024-06" db="EMBL/GenBank/DDBJ databases">
        <title>The Natural Products Discovery Center: Release of the First 8490 Sequenced Strains for Exploring Actinobacteria Biosynthetic Diversity.</title>
        <authorList>
            <person name="Kalkreuter E."/>
            <person name="Kautsar S.A."/>
            <person name="Yang D."/>
            <person name="Bader C.D."/>
            <person name="Teijaro C.N."/>
            <person name="Fluegel L."/>
            <person name="Davis C.M."/>
            <person name="Simpson J.R."/>
            <person name="Lauterbach L."/>
            <person name="Steele A.D."/>
            <person name="Gui C."/>
            <person name="Meng S."/>
            <person name="Li G."/>
            <person name="Viehrig K."/>
            <person name="Ye F."/>
            <person name="Su P."/>
            <person name="Kiefer A.F."/>
            <person name="Nichols A."/>
            <person name="Cepeda A.J."/>
            <person name="Yan W."/>
            <person name="Fan B."/>
            <person name="Jiang Y."/>
            <person name="Adhikari A."/>
            <person name="Zheng C.-J."/>
            <person name="Schuster L."/>
            <person name="Cowan T.M."/>
            <person name="Smanski M.J."/>
            <person name="Chevrette M.G."/>
            <person name="De Carvalho L.P.S."/>
            <person name="Shen B."/>
        </authorList>
    </citation>
    <scope>NUCLEOTIDE SEQUENCE [LARGE SCALE GENOMIC DNA]</scope>
    <source>
        <strain evidence="3 4">NPDC000155</strain>
    </source>
</reference>
<organism evidence="3 4">
    <name type="scientific">Streptomyces lanatus</name>
    <dbReference type="NCBI Taxonomy" id="66900"/>
    <lineage>
        <taxon>Bacteria</taxon>
        <taxon>Bacillati</taxon>
        <taxon>Actinomycetota</taxon>
        <taxon>Actinomycetes</taxon>
        <taxon>Kitasatosporales</taxon>
        <taxon>Streptomycetaceae</taxon>
        <taxon>Streptomyces</taxon>
    </lineage>
</organism>
<evidence type="ECO:0000313" key="4">
    <source>
        <dbReference type="Proteomes" id="UP001486207"/>
    </source>
</evidence>
<keyword evidence="2" id="KW-1133">Transmembrane helix</keyword>
<evidence type="ECO:0008006" key="5">
    <source>
        <dbReference type="Google" id="ProtNLM"/>
    </source>
</evidence>
<proteinExistence type="predicted"/>
<dbReference type="EMBL" id="JBEPFB010000019">
    <property type="protein sequence ID" value="MER7377655.1"/>
    <property type="molecule type" value="Genomic_DNA"/>
</dbReference>
<keyword evidence="2" id="KW-0812">Transmembrane</keyword>
<feature type="compositionally biased region" description="Low complexity" evidence="1">
    <location>
        <begin position="387"/>
        <end position="398"/>
    </location>
</feature>
<evidence type="ECO:0000256" key="1">
    <source>
        <dbReference type="SAM" id="MobiDB-lite"/>
    </source>
</evidence>
<evidence type="ECO:0000313" key="3">
    <source>
        <dbReference type="EMBL" id="MER7377655.1"/>
    </source>
</evidence>
<feature type="region of interest" description="Disordered" evidence="1">
    <location>
        <begin position="266"/>
        <end position="429"/>
    </location>
</feature>
<evidence type="ECO:0000256" key="2">
    <source>
        <dbReference type="SAM" id="Phobius"/>
    </source>
</evidence>
<feature type="transmembrane region" description="Helical" evidence="2">
    <location>
        <begin position="242"/>
        <end position="262"/>
    </location>
</feature>
<sequence length="429" mass="42745">MPGQGRHSRAVARERETEILHGAGRSSRDADETEILRGVPGTSASDADETAVLPSVAGTAERRVPGDTAADPSRPAPDGKGGAWSAFDRPTARGRHAGSRSPVPGETPGETRAVPTVRDPWNDPWSESEQREGVQAPPARVGISGDSGAPEQSQTPAGAGARGISGRPGASGASAAFDEPAGPGDPAATHDPHEVTVQLDAVAFQRDHSLRAAGDGPGGGEGSDGPVFVDESGRRSRRFRRIGMAVGLACAVYAVVIVATLLSGNSDAPWLPVEGPREKPAGKVDTSPLPAESAPQPSATGSVSPGTSPTASTGTTPSPGASATAPGASATAENPGTSADPKTSAPKPTTDPGTDPTVDPDPTTQPTTSDPDPSPTDGGGPTEEPTDPATTEGPAAGPVANGPSDPTPIAQEPDLDAAAPAASSPEYTL</sequence>
<feature type="compositionally biased region" description="Low complexity" evidence="1">
    <location>
        <begin position="297"/>
        <end position="332"/>
    </location>
</feature>
<dbReference type="RefSeq" id="WP_190074605.1">
    <property type="nucleotide sequence ID" value="NZ_BNBM01000019.1"/>
</dbReference>
<feature type="region of interest" description="Disordered" evidence="1">
    <location>
        <begin position="1"/>
        <end position="230"/>
    </location>
</feature>
<protein>
    <recommendedName>
        <fullName evidence="5">Translation initiation factor IF-2</fullName>
    </recommendedName>
</protein>
<accession>A0ABV1Y1S6</accession>
<feature type="compositionally biased region" description="Low complexity" evidence="1">
    <location>
        <begin position="156"/>
        <end position="176"/>
    </location>
</feature>
<dbReference type="Proteomes" id="UP001486207">
    <property type="component" value="Unassembled WGS sequence"/>
</dbReference>